<evidence type="ECO:0000313" key="3">
    <source>
        <dbReference type="Proteomes" id="UP000309128"/>
    </source>
</evidence>
<dbReference type="SUPFAM" id="SSF50800">
    <property type="entry name" value="PK beta-barrel domain-like"/>
    <property type="match status" value="1"/>
</dbReference>
<dbReference type="Pfam" id="PF03473">
    <property type="entry name" value="MOSC"/>
    <property type="match status" value="1"/>
</dbReference>
<dbReference type="InterPro" id="IPR005303">
    <property type="entry name" value="MOCOS_middle"/>
</dbReference>
<dbReference type="RefSeq" id="WP_138672616.1">
    <property type="nucleotide sequence ID" value="NZ_VCKY01000242.1"/>
</dbReference>
<dbReference type="InterPro" id="IPR005302">
    <property type="entry name" value="MoCF_Sase_C"/>
</dbReference>
<proteinExistence type="predicted"/>
<name>A0A5S4F050_9ACTN</name>
<comment type="caution">
    <text evidence="2">The sequence shown here is derived from an EMBL/GenBank/DDBJ whole genome shotgun (WGS) entry which is preliminary data.</text>
</comment>
<reference evidence="2 3" key="1">
    <citation type="submission" date="2019-05" db="EMBL/GenBank/DDBJ databases">
        <title>Draft genome sequence of Nonomuraea turkmeniaca DSM 43926.</title>
        <authorList>
            <person name="Saricaoglu S."/>
            <person name="Isik K."/>
        </authorList>
    </citation>
    <scope>NUCLEOTIDE SEQUENCE [LARGE SCALE GENOMIC DNA]</scope>
    <source>
        <strain evidence="2 3">DSM 43926</strain>
    </source>
</reference>
<dbReference type="GO" id="GO:0003824">
    <property type="term" value="F:catalytic activity"/>
    <property type="evidence" value="ECO:0007669"/>
    <property type="project" value="InterPro"/>
</dbReference>
<dbReference type="Pfam" id="PF03476">
    <property type="entry name" value="MOSC_N"/>
    <property type="match status" value="1"/>
</dbReference>
<gene>
    <name evidence="2" type="ORF">ETD86_44265</name>
</gene>
<dbReference type="GO" id="GO:0030170">
    <property type="term" value="F:pyridoxal phosphate binding"/>
    <property type="evidence" value="ECO:0007669"/>
    <property type="project" value="InterPro"/>
</dbReference>
<protein>
    <submittedName>
        <fullName evidence="2">MOSC domain-containing protein</fullName>
    </submittedName>
</protein>
<dbReference type="AlphaFoldDB" id="A0A5S4F050"/>
<dbReference type="Proteomes" id="UP000309128">
    <property type="component" value="Unassembled WGS sequence"/>
</dbReference>
<dbReference type="PANTHER" id="PTHR14237:SF19">
    <property type="entry name" value="MITOCHONDRIAL AMIDOXIME REDUCING COMPONENT 1"/>
    <property type="match status" value="1"/>
</dbReference>
<dbReference type="InterPro" id="IPR011037">
    <property type="entry name" value="Pyrv_Knase-like_insert_dom_sf"/>
</dbReference>
<sequence>MSEHEVSCVVRRLITYPVKGCAGIELTHATLAATGVDHDRVFMVVDDDGGFRSQRRDPLLAIIRPAIDAAGSRLTLRAPGVADLHLDVDLSSARRPVRLFGTPYFGIDQGKDAATWLSALLGAPRRLVRVPPEHDRVTDGWTPGTSGYADSSPVHAVSRASLDELNRRLDVPLPMERFRPNIVLDGWDEPHLEDRIRRLVIGTAELGYAKPAIRCAVTMVDQDTGGKAGPEPLRTLATYRRAAGAGAGVAFGVKFSVVRPGELTVGDSVSVTSWHLAETADNSREPARM</sequence>
<dbReference type="PANTHER" id="PTHR14237">
    <property type="entry name" value="MOLYBDOPTERIN COFACTOR SULFURASE MOSC"/>
    <property type="match status" value="1"/>
</dbReference>
<dbReference type="OrthoDB" id="9793178at2"/>
<dbReference type="PROSITE" id="PS51340">
    <property type="entry name" value="MOSC"/>
    <property type="match status" value="1"/>
</dbReference>
<accession>A0A5S4F050</accession>
<dbReference type="Gene3D" id="2.40.33.20">
    <property type="entry name" value="PK beta-barrel domain-like"/>
    <property type="match status" value="1"/>
</dbReference>
<organism evidence="2 3">
    <name type="scientific">Nonomuraea turkmeniaca</name>
    <dbReference type="NCBI Taxonomy" id="103838"/>
    <lineage>
        <taxon>Bacteria</taxon>
        <taxon>Bacillati</taxon>
        <taxon>Actinomycetota</taxon>
        <taxon>Actinomycetes</taxon>
        <taxon>Streptosporangiales</taxon>
        <taxon>Streptosporangiaceae</taxon>
        <taxon>Nonomuraea</taxon>
    </lineage>
</organism>
<dbReference type="SUPFAM" id="SSF141673">
    <property type="entry name" value="MOSC N-terminal domain-like"/>
    <property type="match status" value="1"/>
</dbReference>
<evidence type="ECO:0000259" key="1">
    <source>
        <dbReference type="PROSITE" id="PS51340"/>
    </source>
</evidence>
<dbReference type="GO" id="GO:0030151">
    <property type="term" value="F:molybdenum ion binding"/>
    <property type="evidence" value="ECO:0007669"/>
    <property type="project" value="InterPro"/>
</dbReference>
<feature type="domain" description="MOSC" evidence="1">
    <location>
        <begin position="125"/>
        <end position="272"/>
    </location>
</feature>
<dbReference type="EMBL" id="VCKY01000242">
    <property type="protein sequence ID" value="TMR09279.1"/>
    <property type="molecule type" value="Genomic_DNA"/>
</dbReference>
<evidence type="ECO:0000313" key="2">
    <source>
        <dbReference type="EMBL" id="TMR09279.1"/>
    </source>
</evidence>
<keyword evidence="3" id="KW-1185">Reference proteome</keyword>